<dbReference type="GO" id="GO:0003677">
    <property type="term" value="F:DNA binding"/>
    <property type="evidence" value="ECO:0007669"/>
    <property type="project" value="InterPro"/>
</dbReference>
<dbReference type="CDD" id="cd00093">
    <property type="entry name" value="HTH_XRE"/>
    <property type="match status" value="1"/>
</dbReference>
<sequence>MLPAKGCLETKAFIEEMAQEEHKLMKRAFERERRIVQLNQADRFARRFGKKDAYRFEKIEVESTAFYKENNLKIDFQLAVHQLRKDQQMSQEQFAEAVGMNVSRLKRIEKGEVLPQMNEIITLATVFDKAISFRLQ</sequence>
<comment type="caution">
    <text evidence="1">The sequence shown here is derived from an EMBL/GenBank/DDBJ whole genome shotgun (WGS) entry which is preliminary data.</text>
</comment>
<organism evidence="1 2">
    <name type="scientific">Ligilactobacillus ruminis</name>
    <dbReference type="NCBI Taxonomy" id="1623"/>
    <lineage>
        <taxon>Bacteria</taxon>
        <taxon>Bacillati</taxon>
        <taxon>Bacillota</taxon>
        <taxon>Bacilli</taxon>
        <taxon>Lactobacillales</taxon>
        <taxon>Lactobacillaceae</taxon>
        <taxon>Ligilactobacillus</taxon>
    </lineage>
</organism>
<reference evidence="1 2" key="1">
    <citation type="submission" date="2018-08" db="EMBL/GenBank/DDBJ databases">
        <title>A genome reference for cultivated species of the human gut microbiota.</title>
        <authorList>
            <person name="Zou Y."/>
            <person name="Xue W."/>
            <person name="Luo G."/>
        </authorList>
    </citation>
    <scope>NUCLEOTIDE SEQUENCE [LARGE SCALE GENOMIC DNA]</scope>
    <source>
        <strain evidence="1 2">TF10-9AT</strain>
    </source>
</reference>
<dbReference type="Pfam" id="PF01381">
    <property type="entry name" value="HTH_3"/>
    <property type="match status" value="1"/>
</dbReference>
<evidence type="ECO:0000313" key="2">
    <source>
        <dbReference type="Proteomes" id="UP000260790"/>
    </source>
</evidence>
<dbReference type="PROSITE" id="PS50943">
    <property type="entry name" value="HTH_CROC1"/>
    <property type="match status" value="1"/>
</dbReference>
<dbReference type="AlphaFoldDB" id="A0A3E4MFG6"/>
<dbReference type="SUPFAM" id="SSF47413">
    <property type="entry name" value="lambda repressor-like DNA-binding domains"/>
    <property type="match status" value="1"/>
</dbReference>
<dbReference type="Proteomes" id="UP000260790">
    <property type="component" value="Unassembled WGS sequence"/>
</dbReference>
<dbReference type="InterPro" id="IPR010982">
    <property type="entry name" value="Lambda_DNA-bd_dom_sf"/>
</dbReference>
<dbReference type="EMBL" id="QSQR01000001">
    <property type="protein sequence ID" value="RGK48558.1"/>
    <property type="molecule type" value="Genomic_DNA"/>
</dbReference>
<evidence type="ECO:0000313" key="1">
    <source>
        <dbReference type="EMBL" id="RGK48558.1"/>
    </source>
</evidence>
<protein>
    <submittedName>
        <fullName evidence="1">XRE family transcriptional regulator</fullName>
    </submittedName>
</protein>
<dbReference type="Gene3D" id="1.10.260.40">
    <property type="entry name" value="lambda repressor-like DNA-binding domains"/>
    <property type="match status" value="1"/>
</dbReference>
<accession>A0A3E4MFG6</accession>
<dbReference type="InterPro" id="IPR001387">
    <property type="entry name" value="Cro/C1-type_HTH"/>
</dbReference>
<gene>
    <name evidence="1" type="ORF">DXD09_01625</name>
</gene>
<proteinExistence type="predicted"/>
<name>A0A3E4MFG6_9LACO</name>
<dbReference type="SMART" id="SM00530">
    <property type="entry name" value="HTH_XRE"/>
    <property type="match status" value="1"/>
</dbReference>